<evidence type="ECO:0000313" key="5">
    <source>
        <dbReference type="EMBL" id="BCI65771.1"/>
    </source>
</evidence>
<dbReference type="InterPro" id="IPR036390">
    <property type="entry name" value="WH_DNA-bd_sf"/>
</dbReference>
<evidence type="ECO:0000313" key="6">
    <source>
        <dbReference type="Proteomes" id="UP000515220"/>
    </source>
</evidence>
<dbReference type="Gene3D" id="1.10.10.10">
    <property type="entry name" value="Winged helix-like DNA-binding domain superfamily/Winged helix DNA-binding domain"/>
    <property type="match status" value="1"/>
</dbReference>
<organism evidence="5 6">
    <name type="scientific">Acetobacter aceti</name>
    <dbReference type="NCBI Taxonomy" id="435"/>
    <lineage>
        <taxon>Bacteria</taxon>
        <taxon>Pseudomonadati</taxon>
        <taxon>Pseudomonadota</taxon>
        <taxon>Alphaproteobacteria</taxon>
        <taxon>Acetobacterales</taxon>
        <taxon>Acetobacteraceae</taxon>
        <taxon>Acetobacter</taxon>
        <taxon>Acetobacter subgen. Acetobacter</taxon>
    </lineage>
</organism>
<dbReference type="EMBL" id="AP023326">
    <property type="protein sequence ID" value="BCI65771.1"/>
    <property type="molecule type" value="Genomic_DNA"/>
</dbReference>
<dbReference type="InterPro" id="IPR011991">
    <property type="entry name" value="ArsR-like_HTH"/>
</dbReference>
<proteinExistence type="predicted"/>
<evidence type="ECO:0000256" key="3">
    <source>
        <dbReference type="ARBA" id="ARBA00023163"/>
    </source>
</evidence>
<dbReference type="PRINTS" id="PR00778">
    <property type="entry name" value="HTHARSR"/>
</dbReference>
<dbReference type="InterPro" id="IPR036388">
    <property type="entry name" value="WH-like_DNA-bd_sf"/>
</dbReference>
<dbReference type="Proteomes" id="UP000515220">
    <property type="component" value="Chromosome"/>
</dbReference>
<keyword evidence="3" id="KW-0804">Transcription</keyword>
<feature type="domain" description="HTH arsR-type" evidence="4">
    <location>
        <begin position="15"/>
        <end position="109"/>
    </location>
</feature>
<dbReference type="Pfam" id="PF01022">
    <property type="entry name" value="HTH_5"/>
    <property type="match status" value="1"/>
</dbReference>
<dbReference type="GO" id="GO:0003677">
    <property type="term" value="F:DNA binding"/>
    <property type="evidence" value="ECO:0007669"/>
    <property type="project" value="UniProtKB-KW"/>
</dbReference>
<dbReference type="SUPFAM" id="SSF46785">
    <property type="entry name" value="Winged helix' DNA-binding domain"/>
    <property type="match status" value="1"/>
</dbReference>
<protein>
    <recommendedName>
        <fullName evidence="4">HTH arsR-type domain-containing protein</fullName>
    </recommendedName>
</protein>
<sequence length="144" mass="15813">MVHAHPAGRPRVTILTADGARELAERLKLFAQPQRLLILAQLLDGPRAVSALESSTGIGQPVLSQQLGILRRAGILRTERESRAIFYSFADTEEEKWVRLLLGMRPTQSSTDTHSHPGITHTPRIAREEAGAVFARVGATTSRE</sequence>
<evidence type="ECO:0000256" key="1">
    <source>
        <dbReference type="ARBA" id="ARBA00023015"/>
    </source>
</evidence>
<dbReference type="SMART" id="SM00418">
    <property type="entry name" value="HTH_ARSR"/>
    <property type="match status" value="1"/>
</dbReference>
<accession>A0A6S6PGJ6</accession>
<evidence type="ECO:0000259" key="4">
    <source>
        <dbReference type="PROSITE" id="PS50987"/>
    </source>
</evidence>
<evidence type="ECO:0000256" key="2">
    <source>
        <dbReference type="ARBA" id="ARBA00023125"/>
    </source>
</evidence>
<name>A0A6S6PGJ6_ACEAC</name>
<dbReference type="PANTHER" id="PTHR43132">
    <property type="entry name" value="ARSENICAL RESISTANCE OPERON REPRESSOR ARSR-RELATED"/>
    <property type="match status" value="1"/>
</dbReference>
<dbReference type="NCBIfam" id="NF033788">
    <property type="entry name" value="HTH_metalloreg"/>
    <property type="match status" value="1"/>
</dbReference>
<dbReference type="InterPro" id="IPR001845">
    <property type="entry name" value="HTH_ArsR_DNA-bd_dom"/>
</dbReference>
<reference evidence="5 6" key="1">
    <citation type="submission" date="2020-07" db="EMBL/GenBank/DDBJ databases">
        <title>Complete Genome Sequence of an acetic acid bacterium, Acetobacter aceti JCM20276.</title>
        <authorList>
            <person name="Hirose Y."/>
            <person name="Mihara H."/>
        </authorList>
    </citation>
    <scope>NUCLEOTIDE SEQUENCE [LARGE SCALE GENOMIC DNA]</scope>
    <source>
        <strain evidence="5 6">JCM20276</strain>
    </source>
</reference>
<keyword evidence="1" id="KW-0805">Transcription regulation</keyword>
<keyword evidence="2" id="KW-0238">DNA-binding</keyword>
<dbReference type="AlphaFoldDB" id="A0A6S6PGJ6"/>
<gene>
    <name evidence="5" type="ORF">AAJCM20276_03950</name>
</gene>
<dbReference type="CDD" id="cd00090">
    <property type="entry name" value="HTH_ARSR"/>
    <property type="match status" value="1"/>
</dbReference>
<dbReference type="PROSITE" id="PS50987">
    <property type="entry name" value="HTH_ARSR_2"/>
    <property type="match status" value="1"/>
</dbReference>
<dbReference type="GO" id="GO:0003700">
    <property type="term" value="F:DNA-binding transcription factor activity"/>
    <property type="evidence" value="ECO:0007669"/>
    <property type="project" value="InterPro"/>
</dbReference>
<dbReference type="PANTHER" id="PTHR43132:SF2">
    <property type="entry name" value="ARSENICAL RESISTANCE OPERON REPRESSOR ARSR-RELATED"/>
    <property type="match status" value="1"/>
</dbReference>
<dbReference type="InterPro" id="IPR051011">
    <property type="entry name" value="Metal_resp_trans_reg"/>
</dbReference>